<dbReference type="PANTHER" id="PTHR14911:SF13">
    <property type="entry name" value="TRNA (GUANINE(6)-N2)-METHYLTRANSFERASE THUMP3"/>
    <property type="match status" value="1"/>
</dbReference>
<reference evidence="6 7" key="1">
    <citation type="submission" date="2019-07" db="EMBL/GenBank/DDBJ databases">
        <title>Genomic Encyclopedia of Type Strains, Phase I: the one thousand microbial genomes (KMG-I) project.</title>
        <authorList>
            <person name="Kyrpides N."/>
        </authorList>
    </citation>
    <scope>NUCLEOTIDE SEQUENCE [LARGE SCALE GENOMIC DNA]</scope>
    <source>
        <strain evidence="6 7">DSM 13558</strain>
    </source>
</reference>
<dbReference type="Gene3D" id="3.40.50.150">
    <property type="entry name" value="Vaccinia Virus protein VP39"/>
    <property type="match status" value="2"/>
</dbReference>
<dbReference type="GO" id="GO:0003677">
    <property type="term" value="F:DNA binding"/>
    <property type="evidence" value="ECO:0007669"/>
    <property type="project" value="InterPro"/>
</dbReference>
<sequence length="263" mass="30511">MNILYTELMFEYIKPFKTREVMSINLQPDNFSLETTTLWSFPDRGKWATHSGDFRGNWSPYIPRNIILRYSIPNEWILDQFVGSGTTLVEAKLLGRNGIGVDVNDSSLIKSKTNLKFDYNENIRIYLLHGDARNLNFIRDESIDLICTHPPYADIINYSVDNGRDISLMQFSEFIIEMHKVAEEAYRVLKTGKICAIMMGDMRKNGNVIPLGFKVMECFLNSGFKSKEIIIKEQHNCKSTKFWIGKCSDFLLIAHEYIFVFEK</sequence>
<dbReference type="GO" id="GO:0030488">
    <property type="term" value="P:tRNA methylation"/>
    <property type="evidence" value="ECO:0007669"/>
    <property type="project" value="TreeGrafter"/>
</dbReference>
<keyword evidence="2" id="KW-0808">Transferase</keyword>
<dbReference type="SUPFAM" id="SSF53335">
    <property type="entry name" value="S-adenosyl-L-methionine-dependent methyltransferases"/>
    <property type="match status" value="2"/>
</dbReference>
<dbReference type="GO" id="GO:0009307">
    <property type="term" value="P:DNA restriction-modification system"/>
    <property type="evidence" value="ECO:0007669"/>
    <property type="project" value="UniProtKB-KW"/>
</dbReference>
<evidence type="ECO:0000259" key="5">
    <source>
        <dbReference type="Pfam" id="PF01555"/>
    </source>
</evidence>
<evidence type="ECO:0000256" key="1">
    <source>
        <dbReference type="ARBA" id="ARBA00022603"/>
    </source>
</evidence>
<evidence type="ECO:0000313" key="7">
    <source>
        <dbReference type="Proteomes" id="UP000315343"/>
    </source>
</evidence>
<dbReference type="InterPro" id="IPR002941">
    <property type="entry name" value="DNA_methylase_N4/N6"/>
</dbReference>
<comment type="caution">
    <text evidence="6">The sequence shown here is derived from an EMBL/GenBank/DDBJ whole genome shotgun (WGS) entry which is preliminary data.</text>
</comment>
<dbReference type="PANTHER" id="PTHR14911">
    <property type="entry name" value="THUMP DOMAIN-CONTAINING"/>
    <property type="match status" value="1"/>
</dbReference>
<comment type="similarity">
    <text evidence="4">Belongs to the N(4)/N(6)-methyltransferase family.</text>
</comment>
<dbReference type="AlphaFoldDB" id="A0A562JK97"/>
<dbReference type="InterPro" id="IPR001091">
    <property type="entry name" value="RM_Methyltransferase"/>
</dbReference>
<dbReference type="EC" id="2.1.1.-" evidence="4"/>
<evidence type="ECO:0000256" key="4">
    <source>
        <dbReference type="RuleBase" id="RU362026"/>
    </source>
</evidence>
<keyword evidence="7" id="KW-1185">Reference proteome</keyword>
<accession>A0A562JK97</accession>
<dbReference type="InterPro" id="IPR029063">
    <property type="entry name" value="SAM-dependent_MTases_sf"/>
</dbReference>
<evidence type="ECO:0000313" key="6">
    <source>
        <dbReference type="EMBL" id="TWH83631.1"/>
    </source>
</evidence>
<dbReference type="GO" id="GO:0008170">
    <property type="term" value="F:N-methyltransferase activity"/>
    <property type="evidence" value="ECO:0007669"/>
    <property type="project" value="InterPro"/>
</dbReference>
<dbReference type="PRINTS" id="PR00508">
    <property type="entry name" value="S21N4MTFRASE"/>
</dbReference>
<evidence type="ECO:0000256" key="2">
    <source>
        <dbReference type="ARBA" id="ARBA00022679"/>
    </source>
</evidence>
<proteinExistence type="inferred from homology"/>
<evidence type="ECO:0000256" key="3">
    <source>
        <dbReference type="ARBA" id="ARBA00022747"/>
    </source>
</evidence>
<name>A0A562JK97_9FIRM</name>
<keyword evidence="1 6" id="KW-0489">Methyltransferase</keyword>
<keyword evidence="3" id="KW-0680">Restriction system</keyword>
<feature type="domain" description="DNA methylase N-4/N-6" evidence="5">
    <location>
        <begin position="143"/>
        <end position="263"/>
    </location>
</feature>
<feature type="domain" description="DNA methylase N-4/N-6" evidence="5">
    <location>
        <begin position="29"/>
        <end position="105"/>
    </location>
</feature>
<dbReference type="GO" id="GO:0016423">
    <property type="term" value="F:tRNA (guanine) methyltransferase activity"/>
    <property type="evidence" value="ECO:0007669"/>
    <property type="project" value="TreeGrafter"/>
</dbReference>
<dbReference type="EMBL" id="VLKH01000001">
    <property type="protein sequence ID" value="TWH83631.1"/>
    <property type="molecule type" value="Genomic_DNA"/>
</dbReference>
<dbReference type="CDD" id="cd02440">
    <property type="entry name" value="AdoMet_MTases"/>
    <property type="match status" value="1"/>
</dbReference>
<dbReference type="Proteomes" id="UP000315343">
    <property type="component" value="Unassembled WGS sequence"/>
</dbReference>
<gene>
    <name evidence="6" type="ORF">LY60_00242</name>
</gene>
<dbReference type="Pfam" id="PF01555">
    <property type="entry name" value="N6_N4_Mtase"/>
    <property type="match status" value="2"/>
</dbReference>
<organism evidence="6 7">
    <name type="scientific">Sedimentibacter saalensis</name>
    <dbReference type="NCBI Taxonomy" id="130788"/>
    <lineage>
        <taxon>Bacteria</taxon>
        <taxon>Bacillati</taxon>
        <taxon>Bacillota</taxon>
        <taxon>Tissierellia</taxon>
        <taxon>Sedimentibacter</taxon>
    </lineage>
</organism>
<protein>
    <recommendedName>
        <fullName evidence="4">Methyltransferase</fullName>
        <ecNumber evidence="4">2.1.1.-</ecNumber>
    </recommendedName>
</protein>